<proteinExistence type="inferred from homology"/>
<keyword evidence="7" id="KW-1185">Reference proteome</keyword>
<dbReference type="InterPro" id="IPR011013">
    <property type="entry name" value="Gal_mutarotase_sf_dom"/>
</dbReference>
<evidence type="ECO:0000256" key="2">
    <source>
        <dbReference type="ARBA" id="ARBA00022723"/>
    </source>
</evidence>
<organism evidence="6 7">
    <name type="scientific">Lacticaseibacillus yichunensis</name>
    <dbReference type="NCBI Taxonomy" id="2486015"/>
    <lineage>
        <taxon>Bacteria</taxon>
        <taxon>Bacillati</taxon>
        <taxon>Bacillota</taxon>
        <taxon>Bacilli</taxon>
        <taxon>Lactobacillales</taxon>
        <taxon>Lactobacillaceae</taxon>
        <taxon>Lacticaseibacillus</taxon>
    </lineage>
</organism>
<dbReference type="InterPro" id="IPR011682">
    <property type="entry name" value="Glyco_hydro_38_C"/>
</dbReference>
<dbReference type="Gene3D" id="3.20.110.10">
    <property type="entry name" value="Glycoside hydrolase 38, N terminal domain"/>
    <property type="match status" value="1"/>
</dbReference>
<dbReference type="Pfam" id="PF17677">
    <property type="entry name" value="Glyco_hydro38C2"/>
    <property type="match status" value="1"/>
</dbReference>
<dbReference type="PANTHER" id="PTHR46017:SF2">
    <property type="entry name" value="MANNOSYLGLYCERATE HYDROLASE"/>
    <property type="match status" value="1"/>
</dbReference>
<evidence type="ECO:0000313" key="7">
    <source>
        <dbReference type="Proteomes" id="UP001597192"/>
    </source>
</evidence>
<evidence type="ECO:0000256" key="1">
    <source>
        <dbReference type="ARBA" id="ARBA00009792"/>
    </source>
</evidence>
<dbReference type="InterPro" id="IPR041509">
    <property type="entry name" value="GH38_beta-1"/>
</dbReference>
<sequence length="891" mass="99053">MAKKKVFIVSHAHWDREWYMGFEKHHMRLISLMDDLFYLFKHDPDFNSFHLDGQTIILDDYLAVRPEKREELEQYVREGKLKVGPFYILQDDFLISPETNVRNTQYGKKQASEWSQPVPLGYFPDTFGNMGQTAQMMQLSKLDTVAFGRGVTPTGLNNQVGQGKFDSTFSEMWWEGPDKSKVLGILFANWYSNGNEIPVDEDEAKVYWTKKLADAEKFASTPDLLFMNGVDHQPVQMDVTKAIKVANKLFPDYEFIHSNWPDYIKALKADLPKDLSTIEGELTSQATDGWYTLANTASSRVYLKQENTLTERTLENQVEPLLYLGGEATAENQDRLDFAWKMKLRNNPHDSICGCSVDPVHQRMMTRFHGAQQVAEVLSEHALTSFTNSLDTHNFPADSHPFVLINTSGAEKHEDTTVEVEIARAYFKDGAPQAQYDKMVELGKNLPELTVIDAVGAKVAAKITNPHARFNYDLPDRTFREPYMALYVDVDVAATLRPFGWQSFAVIEGAAALDAAVSIDGQTLRNARLAVTLEADGTVTVTDQATGHEYRDAVDFEDVGDMGNEYIFRQSADKLTFTAKDAALSDVEAVQTAAGAKLSYTLTYQLPSRAAASLDYEREAVIDITNRKSVRGSDRKPLALHVTLTLAENSNKLAINVTGDNQLKDHRLRALFNTDLTSETNDSESIFEVVARPNKVGKNWQNPTNPQHQQAFSTVHDETRGVVVGNFGLNEYEVTPDGSQIAVTFLRCVGEMGDWGYFATPEAQCLGEFHADLSVAFTDGSEAEQLAAYQAARAAQIPVIFGQTGVHAGDKAPSNTYLDIEGDAFAVTATKMSQDHGLIVRGYNMTGESQPLTVLAAGKDAATLADFDGDAIAKPVNSELAPAEIRTYQFK</sequence>
<accession>A0ABW4CJM0</accession>
<dbReference type="Pfam" id="PF01074">
    <property type="entry name" value="Glyco_hydro_38N"/>
    <property type="match status" value="1"/>
</dbReference>
<keyword evidence="3" id="KW-0378">Hydrolase</keyword>
<dbReference type="InterPro" id="IPR028995">
    <property type="entry name" value="Glyco_hydro_57/38_cen_sf"/>
</dbReference>
<protein>
    <submittedName>
        <fullName evidence="6">Alpha-mannosidase</fullName>
    </submittedName>
</protein>
<keyword evidence="2" id="KW-0479">Metal-binding</keyword>
<dbReference type="Pfam" id="PF09261">
    <property type="entry name" value="Alpha-mann_mid"/>
    <property type="match status" value="1"/>
</dbReference>
<dbReference type="Pfam" id="PF07748">
    <property type="entry name" value="Glyco_hydro_38C"/>
    <property type="match status" value="1"/>
</dbReference>
<gene>
    <name evidence="6" type="ORF">ACFQ47_00025</name>
</gene>
<dbReference type="SUPFAM" id="SSF74650">
    <property type="entry name" value="Galactose mutarotase-like"/>
    <property type="match status" value="1"/>
</dbReference>
<dbReference type="SMART" id="SM00872">
    <property type="entry name" value="Alpha-mann_mid"/>
    <property type="match status" value="1"/>
</dbReference>
<dbReference type="InterPro" id="IPR011330">
    <property type="entry name" value="Glyco_hydro/deAcase_b/a-brl"/>
</dbReference>
<evidence type="ECO:0000259" key="5">
    <source>
        <dbReference type="SMART" id="SM00872"/>
    </source>
</evidence>
<evidence type="ECO:0000313" key="6">
    <source>
        <dbReference type="EMBL" id="MFD1431092.1"/>
    </source>
</evidence>
<dbReference type="InterPro" id="IPR000602">
    <property type="entry name" value="Glyco_hydro_38_N"/>
</dbReference>
<dbReference type="InterPro" id="IPR027291">
    <property type="entry name" value="Glyco_hydro_38_N_sf"/>
</dbReference>
<evidence type="ECO:0000256" key="3">
    <source>
        <dbReference type="ARBA" id="ARBA00022801"/>
    </source>
</evidence>
<dbReference type="EMBL" id="JBHTOG010000001">
    <property type="protein sequence ID" value="MFD1431092.1"/>
    <property type="molecule type" value="Genomic_DNA"/>
</dbReference>
<dbReference type="Gene3D" id="2.60.40.2220">
    <property type="match status" value="1"/>
</dbReference>
<dbReference type="SUPFAM" id="SSF88688">
    <property type="entry name" value="Families 57/38 glycoside transferase middle domain"/>
    <property type="match status" value="1"/>
</dbReference>
<reference evidence="7" key="1">
    <citation type="journal article" date="2019" name="Int. J. Syst. Evol. Microbiol.">
        <title>The Global Catalogue of Microorganisms (GCM) 10K type strain sequencing project: providing services to taxonomists for standard genome sequencing and annotation.</title>
        <authorList>
            <consortium name="The Broad Institute Genomics Platform"/>
            <consortium name="The Broad Institute Genome Sequencing Center for Infectious Disease"/>
            <person name="Wu L."/>
            <person name="Ma J."/>
        </authorList>
    </citation>
    <scope>NUCLEOTIDE SEQUENCE [LARGE SCALE GENOMIC DNA]</scope>
    <source>
        <strain evidence="7">CCM 8947</strain>
    </source>
</reference>
<dbReference type="Gene3D" id="2.70.98.30">
    <property type="entry name" value="Golgi alpha-mannosidase II, domain 4"/>
    <property type="match status" value="1"/>
</dbReference>
<dbReference type="Gene3D" id="1.20.1270.50">
    <property type="entry name" value="Glycoside hydrolase family 38, central domain"/>
    <property type="match status" value="1"/>
</dbReference>
<dbReference type="Gene3D" id="2.60.40.2210">
    <property type="match status" value="1"/>
</dbReference>
<comment type="similarity">
    <text evidence="1">Belongs to the glycosyl hydrolase 38 family.</text>
</comment>
<dbReference type="SUPFAM" id="SSF88713">
    <property type="entry name" value="Glycoside hydrolase/deacetylase"/>
    <property type="match status" value="1"/>
</dbReference>
<dbReference type="Pfam" id="PF18438">
    <property type="entry name" value="Glyco_hydro_38"/>
    <property type="match status" value="1"/>
</dbReference>
<dbReference type="InterPro" id="IPR015341">
    <property type="entry name" value="Glyco_hydro_38_cen"/>
</dbReference>
<name>A0ABW4CJM0_9LACO</name>
<dbReference type="CDD" id="cd10814">
    <property type="entry name" value="GH38N_AMII_SpGH38_like"/>
    <property type="match status" value="1"/>
</dbReference>
<keyword evidence="4" id="KW-0326">Glycosidase</keyword>
<comment type="caution">
    <text evidence="6">The sequence shown here is derived from an EMBL/GenBank/DDBJ whole genome shotgun (WGS) entry which is preliminary data.</text>
</comment>
<dbReference type="RefSeq" id="WP_125698368.1">
    <property type="nucleotide sequence ID" value="NZ_JBHTOG010000001.1"/>
</dbReference>
<dbReference type="InterPro" id="IPR037094">
    <property type="entry name" value="Glyco_hydro_38_cen_sf"/>
</dbReference>
<dbReference type="PANTHER" id="PTHR46017">
    <property type="entry name" value="ALPHA-MANNOSIDASE 2C1"/>
    <property type="match status" value="1"/>
</dbReference>
<dbReference type="InterPro" id="IPR041147">
    <property type="entry name" value="GH38_C"/>
</dbReference>
<dbReference type="Proteomes" id="UP001597192">
    <property type="component" value="Unassembled WGS sequence"/>
</dbReference>
<feature type="domain" description="Glycoside hydrolase family 38 central" evidence="5">
    <location>
        <begin position="296"/>
        <end position="368"/>
    </location>
</feature>
<evidence type="ECO:0000256" key="4">
    <source>
        <dbReference type="ARBA" id="ARBA00023295"/>
    </source>
</evidence>